<evidence type="ECO:0000256" key="23">
    <source>
        <dbReference type="PROSITE-ProRule" id="PRU10141"/>
    </source>
</evidence>
<dbReference type="FunFam" id="3.30.200.20:FF:000168">
    <property type="entry name" value="L-type lectin-domain containing receptor kinase IX.1"/>
    <property type="match status" value="1"/>
</dbReference>
<evidence type="ECO:0000256" key="18">
    <source>
        <dbReference type="ARBA" id="ARBA00023170"/>
    </source>
</evidence>
<evidence type="ECO:0000256" key="1">
    <source>
        <dbReference type="ARBA" id="ARBA00004251"/>
    </source>
</evidence>
<evidence type="ECO:0000256" key="17">
    <source>
        <dbReference type="ARBA" id="ARBA00023136"/>
    </source>
</evidence>
<feature type="signal peptide" evidence="25">
    <location>
        <begin position="1"/>
        <end position="34"/>
    </location>
</feature>
<dbReference type="InterPro" id="IPR001220">
    <property type="entry name" value="Legume_lectin_dom"/>
</dbReference>
<evidence type="ECO:0000256" key="11">
    <source>
        <dbReference type="ARBA" id="ARBA00022734"/>
    </source>
</evidence>
<reference evidence="27 28" key="1">
    <citation type="journal article" date="2019" name="G3 (Bethesda)">
        <title>Sequencing of a Wild Apple (Malus baccata) Genome Unravels the Differences Between Cultivated and Wild Apple Species Regarding Disease Resistance and Cold Tolerance.</title>
        <authorList>
            <person name="Chen X."/>
        </authorList>
    </citation>
    <scope>NUCLEOTIDE SEQUENCE [LARGE SCALE GENOMIC DNA]</scope>
    <source>
        <strain evidence="28">cv. Shandingzi</strain>
        <tissue evidence="27">Leaves</tissue>
    </source>
</reference>
<evidence type="ECO:0000256" key="16">
    <source>
        <dbReference type="ARBA" id="ARBA00022989"/>
    </source>
</evidence>
<dbReference type="PROSITE" id="PS00107">
    <property type="entry name" value="PROTEIN_KINASE_ATP"/>
    <property type="match status" value="1"/>
</dbReference>
<evidence type="ECO:0000256" key="24">
    <source>
        <dbReference type="SAM" id="Phobius"/>
    </source>
</evidence>
<evidence type="ECO:0000256" key="15">
    <source>
        <dbReference type="ARBA" id="ARBA00022840"/>
    </source>
</evidence>
<dbReference type="InterPro" id="IPR019825">
    <property type="entry name" value="Lectin_legB_Mn/Ca_BS"/>
</dbReference>
<dbReference type="STRING" id="106549.A0A540NTI8"/>
<comment type="subunit">
    <text evidence="22">Interacts with ABCG40.</text>
</comment>
<dbReference type="Gene3D" id="1.10.510.10">
    <property type="entry name" value="Transferase(Phosphotransferase) domain 1"/>
    <property type="match status" value="1"/>
</dbReference>
<comment type="caution">
    <text evidence="27">The sequence shown here is derived from an EMBL/GenBank/DDBJ whole genome shotgun (WGS) entry which is preliminary data.</text>
</comment>
<keyword evidence="8" id="KW-0808">Transferase</keyword>
<evidence type="ECO:0000256" key="10">
    <source>
        <dbReference type="ARBA" id="ARBA00022729"/>
    </source>
</evidence>
<dbReference type="PROSITE" id="PS00108">
    <property type="entry name" value="PROTEIN_KINASE_ST"/>
    <property type="match status" value="1"/>
</dbReference>
<comment type="similarity">
    <text evidence="4">In the C-terminal section; belongs to the protein kinase superfamily. Ser/Thr protein kinase family.</text>
</comment>
<proteinExistence type="inferred from homology"/>
<feature type="transmembrane region" description="Helical" evidence="24">
    <location>
        <begin position="285"/>
        <end position="306"/>
    </location>
</feature>
<keyword evidence="7" id="KW-0723">Serine/threonine-protein kinase</keyword>
<keyword evidence="19" id="KW-0325">Glycoprotein</keyword>
<keyword evidence="28" id="KW-1185">Reference proteome</keyword>
<keyword evidence="12 23" id="KW-0547">Nucleotide-binding</keyword>
<evidence type="ECO:0000256" key="3">
    <source>
        <dbReference type="ARBA" id="ARBA00008536"/>
    </source>
</evidence>
<keyword evidence="9 24" id="KW-0812">Transmembrane</keyword>
<dbReference type="GO" id="GO:0005886">
    <property type="term" value="C:plasma membrane"/>
    <property type="evidence" value="ECO:0007669"/>
    <property type="project" value="UniProtKB-SubCell"/>
</dbReference>
<evidence type="ECO:0000256" key="14">
    <source>
        <dbReference type="ARBA" id="ARBA00022821"/>
    </source>
</evidence>
<dbReference type="CDD" id="cd06899">
    <property type="entry name" value="lectin_legume_LecRK_Arcelin_ConA"/>
    <property type="match status" value="1"/>
</dbReference>
<evidence type="ECO:0000256" key="12">
    <source>
        <dbReference type="ARBA" id="ARBA00022741"/>
    </source>
</evidence>
<keyword evidence="14" id="KW-0611">Plant defense</keyword>
<feature type="chain" id="PRO_5022220803" description="non-specific serine/threonine protein kinase" evidence="25">
    <location>
        <begin position="35"/>
        <end position="690"/>
    </location>
</feature>
<comment type="similarity">
    <text evidence="2">Belongs to the leguminous lectin family.</text>
</comment>
<dbReference type="SMART" id="SM00220">
    <property type="entry name" value="S_TKc"/>
    <property type="match status" value="1"/>
</dbReference>
<dbReference type="InterPro" id="IPR000719">
    <property type="entry name" value="Prot_kinase_dom"/>
</dbReference>
<evidence type="ECO:0000256" key="5">
    <source>
        <dbReference type="ARBA" id="ARBA00012513"/>
    </source>
</evidence>
<keyword evidence="16 24" id="KW-1133">Transmembrane helix</keyword>
<organism evidence="27 28">
    <name type="scientific">Malus baccata</name>
    <name type="common">Siberian crab apple</name>
    <name type="synonym">Pyrus baccata</name>
    <dbReference type="NCBI Taxonomy" id="106549"/>
    <lineage>
        <taxon>Eukaryota</taxon>
        <taxon>Viridiplantae</taxon>
        <taxon>Streptophyta</taxon>
        <taxon>Embryophyta</taxon>
        <taxon>Tracheophyta</taxon>
        <taxon>Spermatophyta</taxon>
        <taxon>Magnoliopsida</taxon>
        <taxon>eudicotyledons</taxon>
        <taxon>Gunneridae</taxon>
        <taxon>Pentapetalae</taxon>
        <taxon>rosids</taxon>
        <taxon>fabids</taxon>
        <taxon>Rosales</taxon>
        <taxon>Rosaceae</taxon>
        <taxon>Amygdaloideae</taxon>
        <taxon>Maleae</taxon>
        <taxon>Malus</taxon>
    </lineage>
</organism>
<evidence type="ECO:0000313" key="28">
    <source>
        <dbReference type="Proteomes" id="UP000315295"/>
    </source>
</evidence>
<dbReference type="InterPro" id="IPR008271">
    <property type="entry name" value="Ser/Thr_kinase_AS"/>
</dbReference>
<keyword evidence="17 24" id="KW-0472">Membrane</keyword>
<accession>A0A540NTI8</accession>
<protein>
    <recommendedName>
        <fullName evidence="5">non-specific serine/threonine protein kinase</fullName>
        <ecNumber evidence="5">2.7.11.1</ecNumber>
    </recommendedName>
</protein>
<comment type="function">
    <text evidence="21">Promotes hydrogen peroxide H(2)O(2) production and cell death.</text>
</comment>
<evidence type="ECO:0000256" key="25">
    <source>
        <dbReference type="SAM" id="SignalP"/>
    </source>
</evidence>
<dbReference type="EMBL" id="VIEB01000005">
    <property type="protein sequence ID" value="TQE14275.1"/>
    <property type="molecule type" value="Genomic_DNA"/>
</dbReference>
<evidence type="ECO:0000256" key="19">
    <source>
        <dbReference type="ARBA" id="ARBA00023180"/>
    </source>
</evidence>
<keyword evidence="13" id="KW-0418">Kinase</keyword>
<dbReference type="GO" id="GO:0002229">
    <property type="term" value="P:defense response to oomycetes"/>
    <property type="evidence" value="ECO:0007669"/>
    <property type="project" value="UniProtKB-ARBA"/>
</dbReference>
<dbReference type="InterPro" id="IPR017441">
    <property type="entry name" value="Protein_kinase_ATP_BS"/>
</dbReference>
<dbReference type="EC" id="2.7.11.1" evidence="5"/>
<dbReference type="FunFam" id="2.60.120.200:FF:000103">
    <property type="entry name" value="L-type lectin-domain containing receptor kinase IX.1"/>
    <property type="match status" value="1"/>
</dbReference>
<dbReference type="AlphaFoldDB" id="A0A540NTI8"/>
<name>A0A540NTI8_MALBA</name>
<keyword evidence="18" id="KW-0675">Receptor</keyword>
<evidence type="ECO:0000256" key="7">
    <source>
        <dbReference type="ARBA" id="ARBA00022527"/>
    </source>
</evidence>
<evidence type="ECO:0000256" key="21">
    <source>
        <dbReference type="ARBA" id="ARBA00058818"/>
    </source>
</evidence>
<evidence type="ECO:0000256" key="9">
    <source>
        <dbReference type="ARBA" id="ARBA00022692"/>
    </source>
</evidence>
<evidence type="ECO:0000256" key="20">
    <source>
        <dbReference type="ARBA" id="ARBA00058054"/>
    </source>
</evidence>
<evidence type="ECO:0000256" key="2">
    <source>
        <dbReference type="ARBA" id="ARBA00007606"/>
    </source>
</evidence>
<dbReference type="Gene3D" id="3.30.200.20">
    <property type="entry name" value="Phosphorylase Kinase, domain 1"/>
    <property type="match status" value="1"/>
</dbReference>
<dbReference type="GO" id="GO:0005524">
    <property type="term" value="F:ATP binding"/>
    <property type="evidence" value="ECO:0007669"/>
    <property type="project" value="UniProtKB-UniRule"/>
</dbReference>
<dbReference type="PANTHER" id="PTHR27007">
    <property type="match status" value="1"/>
</dbReference>
<evidence type="ECO:0000313" key="27">
    <source>
        <dbReference type="EMBL" id="TQE14275.1"/>
    </source>
</evidence>
<evidence type="ECO:0000256" key="6">
    <source>
        <dbReference type="ARBA" id="ARBA00022475"/>
    </source>
</evidence>
<dbReference type="PROSITE" id="PS00307">
    <property type="entry name" value="LECTIN_LEGUME_BETA"/>
    <property type="match status" value="1"/>
</dbReference>
<dbReference type="InterPro" id="IPR013320">
    <property type="entry name" value="ConA-like_dom_sf"/>
</dbReference>
<comment type="similarity">
    <text evidence="3">In the N-terminal section; belongs to the leguminous lectin family.</text>
</comment>
<dbReference type="FunFam" id="1.10.510.10:FF:000240">
    <property type="entry name" value="Lectin-domain containing receptor kinase A4.3"/>
    <property type="match status" value="1"/>
</dbReference>
<dbReference type="GO" id="GO:0004674">
    <property type="term" value="F:protein serine/threonine kinase activity"/>
    <property type="evidence" value="ECO:0007669"/>
    <property type="project" value="UniProtKB-KW"/>
</dbReference>
<evidence type="ECO:0000259" key="26">
    <source>
        <dbReference type="PROSITE" id="PS50011"/>
    </source>
</evidence>
<keyword evidence="11" id="KW-0430">Lectin</keyword>
<feature type="binding site" evidence="23">
    <location>
        <position position="377"/>
    </location>
    <ligand>
        <name>ATP</name>
        <dbReference type="ChEBI" id="CHEBI:30616"/>
    </ligand>
</feature>
<dbReference type="Proteomes" id="UP000315295">
    <property type="component" value="Unassembled WGS sequence"/>
</dbReference>
<evidence type="ECO:0000256" key="4">
    <source>
        <dbReference type="ARBA" id="ARBA00010217"/>
    </source>
</evidence>
<keyword evidence="6" id="KW-1003">Cell membrane</keyword>
<dbReference type="PROSITE" id="PS50011">
    <property type="entry name" value="PROTEIN_KINASE_DOM"/>
    <property type="match status" value="1"/>
</dbReference>
<dbReference type="InterPro" id="IPR011009">
    <property type="entry name" value="Kinase-like_dom_sf"/>
</dbReference>
<dbReference type="Pfam" id="PF00069">
    <property type="entry name" value="Pkinase"/>
    <property type="match status" value="1"/>
</dbReference>
<evidence type="ECO:0000256" key="22">
    <source>
        <dbReference type="ARBA" id="ARBA00063357"/>
    </source>
</evidence>
<feature type="domain" description="Protein kinase" evidence="26">
    <location>
        <begin position="348"/>
        <end position="626"/>
    </location>
</feature>
<comment type="subcellular location">
    <subcellularLocation>
        <location evidence="1">Cell membrane</location>
        <topology evidence="1">Single-pass type I membrane protein</topology>
    </subcellularLocation>
</comment>
<dbReference type="SUPFAM" id="SSF56112">
    <property type="entry name" value="Protein kinase-like (PK-like)"/>
    <property type="match status" value="1"/>
</dbReference>
<evidence type="ECO:0000256" key="8">
    <source>
        <dbReference type="ARBA" id="ARBA00022679"/>
    </source>
</evidence>
<keyword evidence="10 25" id="KW-0732">Signal</keyword>
<dbReference type="GO" id="GO:0009626">
    <property type="term" value="P:plant-type hypersensitive response"/>
    <property type="evidence" value="ECO:0007669"/>
    <property type="project" value="UniProtKB-ARBA"/>
</dbReference>
<dbReference type="Gene3D" id="2.60.120.200">
    <property type="match status" value="1"/>
</dbReference>
<keyword evidence="15 23" id="KW-0067">ATP-binding</keyword>
<dbReference type="InterPro" id="IPR050528">
    <property type="entry name" value="L-type_Lectin-RKs"/>
</dbReference>
<dbReference type="GO" id="GO:0030246">
    <property type="term" value="F:carbohydrate binding"/>
    <property type="evidence" value="ECO:0007669"/>
    <property type="project" value="UniProtKB-KW"/>
</dbReference>
<dbReference type="SUPFAM" id="SSF49899">
    <property type="entry name" value="Concanavalin A-like lectins/glucanases"/>
    <property type="match status" value="1"/>
</dbReference>
<dbReference type="Pfam" id="PF00139">
    <property type="entry name" value="Lectin_legB"/>
    <property type="match status" value="1"/>
</dbReference>
<comment type="function">
    <text evidence="20">Involved in resistance response to the pathogenic oomycetes Phytophthora infestans and Phytophthora capsici.</text>
</comment>
<sequence>MALFKQISHLQTQTFPCLLFHFFLFFLLLENVNSFSFNISSFDTNTKDITYQGDAFPSRGVIQLTKNQVDGPLTESAGRALFAQPVRLYDASKGRLTDFTTHFTFVMKALDDTRYGDGISFFLAPLDSKIPENSTGGYLALFSSNSNFNSTKNQIVAVEFDSFKNSWDPSPDHVGINVNSIVSVANISWKTTIKNGSVANAWVSYNSTSQNLSVFLTYSKNPEFSAGDCSVSYIIDLRKVLPELVSVGFSAATGAWVEIHNILSWSFSSTLDISSNNEAERKIRIGVGLGAGFGLLSCGLGLFWFISWRKRAKKIDEAYDISMDDEFDKGTGPRRFTYRELNHATNNFAEGGKLGEGGFGGVYKGLLTESKTEVAVKRVSRGSKQGKKEYIAEVRIISRLRHRNLVQLIGWCHEQGEFLLVYEIMPNGSLDSHLFGMKLHLTWTVRHKIALGLASAILYLHEEWEQCVVHRDIKSSNVMLDSNFNAKLGDFGLARLVDHGLGSQTTVLAGTMGYLAPECVTDGRASKESDVYSFGVVALEISCGRRPVEAKAEPSRVRLVEWVWDLYGKDQILEAVDERLNKEFDEQQIECLMTVGLWCCHPDPTVRPSIRQVINVLNFEAPMPSLPSKLPVPMYFAPALSMCRFSYTSNLTGSSVKDRTQCSCSSCTTYNSSQSAGSSKALLNSRTAAV</sequence>
<gene>
    <name evidence="27" type="ORF">C1H46_000194</name>
</gene>
<evidence type="ECO:0000256" key="13">
    <source>
        <dbReference type="ARBA" id="ARBA00022777"/>
    </source>
</evidence>
<dbReference type="CDD" id="cd14066">
    <property type="entry name" value="STKc_IRAK"/>
    <property type="match status" value="1"/>
</dbReference>